<dbReference type="InterPro" id="IPR029056">
    <property type="entry name" value="Ribokinase-like"/>
</dbReference>
<feature type="binding site" evidence="12">
    <location>
        <position position="183"/>
    </location>
    <ligand>
        <name>ATP</name>
        <dbReference type="ChEBI" id="CHEBI:30616"/>
    </ligand>
</feature>
<keyword evidence="15" id="KW-1185">Reference proteome</keyword>
<proteinExistence type="inferred from homology"/>
<feature type="binding site" evidence="12">
    <location>
        <position position="252"/>
    </location>
    <ligand>
        <name>K(+)</name>
        <dbReference type="ChEBI" id="CHEBI:29103"/>
    </ligand>
</feature>
<dbReference type="KEGG" id="cpoy:GP475_08480"/>
<reference evidence="14 15" key="1">
    <citation type="submission" date="2019-12" db="EMBL/GenBank/DDBJ databases">
        <title>Corynebacterium sp. nov., isolated from feces of the Anser Albifrons in China.</title>
        <authorList>
            <person name="Liu Q."/>
        </authorList>
    </citation>
    <scope>NUCLEOTIDE SEQUENCE [LARGE SCALE GENOMIC DNA]</scope>
    <source>
        <strain evidence="14 15">4H37-19</strain>
    </source>
</reference>
<feature type="binding site" evidence="12">
    <location>
        <position position="288"/>
    </location>
    <ligand>
        <name>K(+)</name>
        <dbReference type="ChEBI" id="CHEBI:29103"/>
    </ligand>
</feature>
<gene>
    <name evidence="12" type="primary">rbsK</name>
    <name evidence="14" type="ORF">GP475_08480</name>
</gene>
<dbReference type="Gene3D" id="3.40.1190.20">
    <property type="match status" value="1"/>
</dbReference>
<evidence type="ECO:0000256" key="4">
    <source>
        <dbReference type="ARBA" id="ARBA00022679"/>
    </source>
</evidence>
<feature type="binding site" evidence="12">
    <location>
        <begin position="39"/>
        <end position="43"/>
    </location>
    <ligand>
        <name>substrate</name>
    </ligand>
</feature>
<dbReference type="GO" id="GO:0019303">
    <property type="term" value="P:D-ribose catabolic process"/>
    <property type="evidence" value="ECO:0007669"/>
    <property type="project" value="UniProtKB-UniRule"/>
</dbReference>
<comment type="cofactor">
    <cofactor evidence="12">
        <name>Mg(2+)</name>
        <dbReference type="ChEBI" id="CHEBI:18420"/>
    </cofactor>
    <text evidence="12">Requires a divalent cation, most likely magnesium in vivo, as an electrophilic catalyst to aid phosphoryl group transfer. It is the chelate of the metal and the nucleotide that is the actual substrate.</text>
</comment>
<dbReference type="HAMAP" id="MF_01987">
    <property type="entry name" value="Ribokinase"/>
    <property type="match status" value="1"/>
</dbReference>
<dbReference type="Pfam" id="PF00294">
    <property type="entry name" value="PfkB"/>
    <property type="match status" value="1"/>
</dbReference>
<keyword evidence="4 12" id="KW-0808">Transferase</keyword>
<accession>A0A7H0SQ42</accession>
<dbReference type="EMBL" id="CP046884">
    <property type="protein sequence ID" value="QNQ90667.1"/>
    <property type="molecule type" value="Genomic_DNA"/>
</dbReference>
<feature type="binding site" evidence="12">
    <location>
        <position position="293"/>
    </location>
    <ligand>
        <name>K(+)</name>
        <dbReference type="ChEBI" id="CHEBI:29103"/>
    </ligand>
</feature>
<comment type="function">
    <text evidence="12">Catalyzes the phosphorylation of ribose at O-5 in a reaction requiring ATP and magnesium. The resulting D-ribose-5-phosphate can then be used either for sythesis of nucleotides, histidine, and tryptophan, or as a component of the pentose phosphate pathway.</text>
</comment>
<keyword evidence="10 12" id="KW-0630">Potassium</keyword>
<dbReference type="UniPathway" id="UPA00916">
    <property type="reaction ID" value="UER00889"/>
</dbReference>
<feature type="binding site" evidence="12">
    <location>
        <position position="297"/>
    </location>
    <ligand>
        <name>K(+)</name>
        <dbReference type="ChEBI" id="CHEBI:29103"/>
    </ligand>
</feature>
<dbReference type="PANTHER" id="PTHR10584:SF166">
    <property type="entry name" value="RIBOKINASE"/>
    <property type="match status" value="1"/>
</dbReference>
<feature type="binding site" evidence="12">
    <location>
        <begin position="221"/>
        <end position="226"/>
    </location>
    <ligand>
        <name>ATP</name>
        <dbReference type="ChEBI" id="CHEBI:30616"/>
    </ligand>
</feature>
<feature type="binding site" evidence="12">
    <location>
        <begin position="11"/>
        <end position="13"/>
    </location>
    <ligand>
        <name>substrate</name>
    </ligand>
</feature>
<dbReference type="RefSeq" id="WP_187973981.1">
    <property type="nucleotide sequence ID" value="NZ_CP046884.1"/>
</dbReference>
<dbReference type="InterPro" id="IPR011877">
    <property type="entry name" value="Ribokinase"/>
</dbReference>
<feature type="binding site" evidence="12">
    <location>
        <position position="258"/>
    </location>
    <ligand>
        <name>substrate</name>
    </ligand>
</feature>
<evidence type="ECO:0000256" key="12">
    <source>
        <dbReference type="HAMAP-Rule" id="MF_01987"/>
    </source>
</evidence>
<dbReference type="SUPFAM" id="SSF53613">
    <property type="entry name" value="Ribokinase-like"/>
    <property type="match status" value="1"/>
</dbReference>
<comment type="subcellular location">
    <subcellularLocation>
        <location evidence="12">Cytoplasm</location>
    </subcellularLocation>
</comment>
<organism evidence="14 15">
    <name type="scientific">Corynebacterium poyangense</name>
    <dbReference type="NCBI Taxonomy" id="2684405"/>
    <lineage>
        <taxon>Bacteria</taxon>
        <taxon>Bacillati</taxon>
        <taxon>Actinomycetota</taxon>
        <taxon>Actinomycetes</taxon>
        <taxon>Mycobacteriales</taxon>
        <taxon>Corynebacteriaceae</taxon>
        <taxon>Corynebacterium</taxon>
    </lineage>
</organism>
<protein>
    <recommendedName>
        <fullName evidence="3 12">Ribokinase</fullName>
        <shortName evidence="12">RK</shortName>
        <ecNumber evidence="2 12">2.7.1.15</ecNumber>
    </recommendedName>
</protein>
<dbReference type="InterPro" id="IPR002139">
    <property type="entry name" value="Ribo/fructo_kinase"/>
</dbReference>
<comment type="similarity">
    <text evidence="12">Belongs to the carbohydrate kinase PfkB family. Ribokinase subfamily.</text>
</comment>
<dbReference type="EC" id="2.7.1.15" evidence="2 12"/>
<comment type="subunit">
    <text evidence="12">Homodimer.</text>
</comment>
<dbReference type="PANTHER" id="PTHR10584">
    <property type="entry name" value="SUGAR KINASE"/>
    <property type="match status" value="1"/>
</dbReference>
<comment type="pathway">
    <text evidence="12">Carbohydrate metabolism; D-ribose degradation; D-ribose 5-phosphate from beta-D-ribopyranose: step 2/2.</text>
</comment>
<dbReference type="CDD" id="cd01174">
    <property type="entry name" value="ribokinase"/>
    <property type="match status" value="1"/>
</dbReference>
<name>A0A7H0SQ42_9CORY</name>
<dbReference type="PROSITE" id="PS00584">
    <property type="entry name" value="PFKB_KINASES_2"/>
    <property type="match status" value="1"/>
</dbReference>
<evidence type="ECO:0000256" key="8">
    <source>
        <dbReference type="ARBA" id="ARBA00022840"/>
    </source>
</evidence>
<keyword evidence="5 12" id="KW-0479">Metal-binding</keyword>
<comment type="similarity">
    <text evidence="1">Belongs to the carbohydrate kinase pfkB family.</text>
</comment>
<dbReference type="AlphaFoldDB" id="A0A7H0SQ42"/>
<evidence type="ECO:0000256" key="7">
    <source>
        <dbReference type="ARBA" id="ARBA00022777"/>
    </source>
</evidence>
<comment type="catalytic activity">
    <reaction evidence="12">
        <text>D-ribose + ATP = D-ribose 5-phosphate + ADP + H(+)</text>
        <dbReference type="Rhea" id="RHEA:13697"/>
        <dbReference type="ChEBI" id="CHEBI:15378"/>
        <dbReference type="ChEBI" id="CHEBI:30616"/>
        <dbReference type="ChEBI" id="CHEBI:47013"/>
        <dbReference type="ChEBI" id="CHEBI:78346"/>
        <dbReference type="ChEBI" id="CHEBI:456216"/>
        <dbReference type="EC" id="2.7.1.15"/>
    </reaction>
</comment>
<feature type="binding site" evidence="12">
    <location>
        <position position="139"/>
    </location>
    <ligand>
        <name>substrate</name>
    </ligand>
</feature>
<comment type="activity regulation">
    <text evidence="12">Activated by a monovalent cation that binds near, but not in, the active site. The most likely occupant of the site in vivo is potassium. Ion binding induces a conformational change that may alter substrate affinity.</text>
</comment>
<evidence type="ECO:0000256" key="2">
    <source>
        <dbReference type="ARBA" id="ARBA00012035"/>
    </source>
</evidence>
<keyword evidence="9 12" id="KW-0460">Magnesium</keyword>
<evidence type="ECO:0000256" key="11">
    <source>
        <dbReference type="ARBA" id="ARBA00023277"/>
    </source>
</evidence>
<evidence type="ECO:0000256" key="5">
    <source>
        <dbReference type="ARBA" id="ARBA00022723"/>
    </source>
</evidence>
<dbReference type="GO" id="GO:0046872">
    <property type="term" value="F:metal ion binding"/>
    <property type="evidence" value="ECO:0007669"/>
    <property type="project" value="UniProtKB-KW"/>
</dbReference>
<keyword evidence="7 12" id="KW-0418">Kinase</keyword>
<feature type="binding site" evidence="12">
    <location>
        <position position="254"/>
    </location>
    <ligand>
        <name>K(+)</name>
        <dbReference type="ChEBI" id="CHEBI:29103"/>
    </ligand>
</feature>
<dbReference type="InterPro" id="IPR011611">
    <property type="entry name" value="PfkB_dom"/>
</dbReference>
<evidence type="ECO:0000313" key="15">
    <source>
        <dbReference type="Proteomes" id="UP000516320"/>
    </source>
</evidence>
<dbReference type="GO" id="GO:0005524">
    <property type="term" value="F:ATP binding"/>
    <property type="evidence" value="ECO:0007669"/>
    <property type="project" value="UniProtKB-UniRule"/>
</dbReference>
<sequence length="309" mass="30985">MSDVVVVGSINADLTVRVSRHPHPGETLLGTSEGVTPGGKGANQALAAALQGAKVSMIGAIGRDANAPAAIQLLQSAGVDLSGVAETSEGTGLAVITVSDDGENTIIVVPGANATVDEAYVSNHQSAIAEAQVVILQGEIPADGFKKAVDLASDAHTRVLVNLAPVIAVDEHALLQANPLMSNEHEAGLILQQLGQGVDSDDPELLAGSLLQAGFASVVLTLGSQGSLVAESDASGQPVFHRIPATPVEAVDTTGAGDAFAGAFAARLVEGDDLVAAARYASRVGAFAVTGTGAQPSYPSLKDSLPPEV</sequence>
<evidence type="ECO:0000313" key="14">
    <source>
        <dbReference type="EMBL" id="QNQ90667.1"/>
    </source>
</evidence>
<dbReference type="PRINTS" id="PR00990">
    <property type="entry name" value="RIBOKINASE"/>
</dbReference>
<keyword evidence="8 12" id="KW-0067">ATP-binding</keyword>
<evidence type="ECO:0000256" key="10">
    <source>
        <dbReference type="ARBA" id="ARBA00022958"/>
    </source>
</evidence>
<dbReference type="Proteomes" id="UP000516320">
    <property type="component" value="Chromosome"/>
</dbReference>
<feature type="domain" description="Carbohydrate kinase PfkB" evidence="13">
    <location>
        <begin position="1"/>
        <end position="299"/>
    </location>
</feature>
<evidence type="ECO:0000256" key="1">
    <source>
        <dbReference type="ARBA" id="ARBA00005380"/>
    </source>
</evidence>
<feature type="binding site" evidence="12">
    <location>
        <position position="291"/>
    </location>
    <ligand>
        <name>K(+)</name>
        <dbReference type="ChEBI" id="CHEBI:29103"/>
    </ligand>
</feature>
<keyword evidence="11 12" id="KW-0119">Carbohydrate metabolism</keyword>
<dbReference type="GO" id="GO:0004747">
    <property type="term" value="F:ribokinase activity"/>
    <property type="evidence" value="ECO:0007669"/>
    <property type="project" value="UniProtKB-UniRule"/>
</dbReference>
<dbReference type="InterPro" id="IPR002173">
    <property type="entry name" value="Carboh/pur_kinase_PfkB_CS"/>
</dbReference>
<evidence type="ECO:0000259" key="13">
    <source>
        <dbReference type="Pfam" id="PF00294"/>
    </source>
</evidence>
<dbReference type="GO" id="GO:0005829">
    <property type="term" value="C:cytosol"/>
    <property type="evidence" value="ECO:0007669"/>
    <property type="project" value="TreeGrafter"/>
</dbReference>
<feature type="active site" description="Proton acceptor" evidence="12">
    <location>
        <position position="258"/>
    </location>
</feature>
<keyword evidence="12" id="KW-0963">Cytoplasm</keyword>
<keyword evidence="6 12" id="KW-0547">Nucleotide-binding</keyword>
<comment type="caution">
    <text evidence="12">Lacks conserved residue(s) required for the propagation of feature annotation.</text>
</comment>
<feature type="binding site" evidence="12">
    <location>
        <begin position="257"/>
        <end position="258"/>
    </location>
    <ligand>
        <name>ATP</name>
        <dbReference type="ChEBI" id="CHEBI:30616"/>
    </ligand>
</feature>
<evidence type="ECO:0000256" key="3">
    <source>
        <dbReference type="ARBA" id="ARBA00016943"/>
    </source>
</evidence>
<evidence type="ECO:0000256" key="9">
    <source>
        <dbReference type="ARBA" id="ARBA00022842"/>
    </source>
</evidence>
<evidence type="ECO:0000256" key="6">
    <source>
        <dbReference type="ARBA" id="ARBA00022741"/>
    </source>
</evidence>